<evidence type="ECO:0000256" key="2">
    <source>
        <dbReference type="ARBA" id="ARBA00022723"/>
    </source>
</evidence>
<comment type="subunit">
    <text evidence="6">Homodimer.</text>
</comment>
<comment type="similarity">
    <text evidence="6">Belongs to the TPP enzyme family. MenD subfamily.</text>
</comment>
<dbReference type="InterPro" id="IPR012001">
    <property type="entry name" value="Thiamin_PyroP_enz_TPP-bd_dom"/>
</dbReference>
<dbReference type="Pfam" id="PF16582">
    <property type="entry name" value="TPP_enzyme_M_2"/>
    <property type="match status" value="1"/>
</dbReference>
<dbReference type="InterPro" id="IPR032264">
    <property type="entry name" value="MenD_middle"/>
</dbReference>
<name>A0A5J4J4C9_9FLAO</name>
<dbReference type="CDD" id="cd07037">
    <property type="entry name" value="TPP_PYR_MenD"/>
    <property type="match status" value="1"/>
</dbReference>
<dbReference type="InterPro" id="IPR029061">
    <property type="entry name" value="THDP-binding"/>
</dbReference>
<dbReference type="UniPathway" id="UPA00079"/>
<evidence type="ECO:0000256" key="1">
    <source>
        <dbReference type="ARBA" id="ARBA00022679"/>
    </source>
</evidence>
<dbReference type="GO" id="GO:0030145">
    <property type="term" value="F:manganese ion binding"/>
    <property type="evidence" value="ECO:0007669"/>
    <property type="project" value="UniProtKB-UniRule"/>
</dbReference>
<dbReference type="PIRSF" id="PIRSF004983">
    <property type="entry name" value="MenD"/>
    <property type="match status" value="1"/>
</dbReference>
<proteinExistence type="inferred from homology"/>
<protein>
    <recommendedName>
        <fullName evidence="6">2-succinyl-5-enolpyruvyl-6-hydroxy-3-cyclohexene-1-carboxylate synthase</fullName>
        <shortName evidence="6">SEPHCHC synthase</shortName>
        <ecNumber evidence="6">2.2.1.9</ecNumber>
    </recommendedName>
    <alternativeName>
        <fullName evidence="6">Menaquinone biosynthesis protein MenD</fullName>
    </alternativeName>
</protein>
<dbReference type="EC" id="2.2.1.9" evidence="6"/>
<dbReference type="InterPro" id="IPR011766">
    <property type="entry name" value="TPP_enzyme_TPP-bd"/>
</dbReference>
<dbReference type="EMBL" id="BKCG01000003">
    <property type="protein sequence ID" value="GER59327.1"/>
    <property type="molecule type" value="Genomic_DNA"/>
</dbReference>
<dbReference type="Pfam" id="PF02776">
    <property type="entry name" value="TPP_enzyme_N"/>
    <property type="match status" value="1"/>
</dbReference>
<dbReference type="SUPFAM" id="SSF52518">
    <property type="entry name" value="Thiamin diphosphate-binding fold (THDP-binding)"/>
    <property type="match status" value="2"/>
</dbReference>
<evidence type="ECO:0000259" key="9">
    <source>
        <dbReference type="Pfam" id="PF16582"/>
    </source>
</evidence>
<comment type="cofactor">
    <cofactor evidence="6">
        <name>Mg(2+)</name>
        <dbReference type="ChEBI" id="CHEBI:18420"/>
    </cofactor>
    <cofactor evidence="6">
        <name>Mn(2+)</name>
        <dbReference type="ChEBI" id="CHEBI:29035"/>
    </cofactor>
</comment>
<dbReference type="Gene3D" id="3.40.50.1220">
    <property type="entry name" value="TPP-binding domain"/>
    <property type="match status" value="1"/>
</dbReference>
<organism evidence="10 11">
    <name type="scientific">Patiriisocius marinus</name>
    <dbReference type="NCBI Taxonomy" id="1397112"/>
    <lineage>
        <taxon>Bacteria</taxon>
        <taxon>Pseudomonadati</taxon>
        <taxon>Bacteroidota</taxon>
        <taxon>Flavobacteriia</taxon>
        <taxon>Flavobacteriales</taxon>
        <taxon>Flavobacteriaceae</taxon>
        <taxon>Patiriisocius</taxon>
    </lineage>
</organism>
<feature type="domain" description="Thiamine pyrophosphate enzyme N-terminal TPP-binding" evidence="8">
    <location>
        <begin position="7"/>
        <end position="119"/>
    </location>
</feature>
<reference evidence="10 11" key="1">
    <citation type="submission" date="2019-08" db="EMBL/GenBank/DDBJ databases">
        <title>Draft genome sequence of Ulvibacter marinus type strain NBRC 109484.</title>
        <authorList>
            <person name="Kawano K."/>
            <person name="Ushijima N."/>
            <person name="Kihara M."/>
            <person name="Itoh H."/>
        </authorList>
    </citation>
    <scope>NUCLEOTIDE SEQUENCE [LARGE SCALE GENOMIC DNA]</scope>
    <source>
        <strain evidence="10 11">NBRC 109484</strain>
    </source>
</reference>
<keyword evidence="4 6" id="KW-0786">Thiamine pyrophosphate</keyword>
<dbReference type="NCBIfam" id="TIGR00173">
    <property type="entry name" value="menD"/>
    <property type="match status" value="1"/>
</dbReference>
<dbReference type="OrthoDB" id="9791859at2"/>
<dbReference type="PANTHER" id="PTHR42916:SF1">
    <property type="entry name" value="PROTEIN PHYLLO, CHLOROPLASTIC"/>
    <property type="match status" value="1"/>
</dbReference>
<dbReference type="Proteomes" id="UP000326509">
    <property type="component" value="Unassembled WGS sequence"/>
</dbReference>
<comment type="pathway">
    <text evidence="6">Quinol/quinone metabolism; menaquinone biosynthesis.</text>
</comment>
<keyword evidence="1 6" id="KW-0808">Transferase</keyword>
<gene>
    <name evidence="6 10" type="primary">menD</name>
    <name evidence="10" type="ORF">ULMA_14350</name>
</gene>
<keyword evidence="5 6" id="KW-0464">Manganese</keyword>
<dbReference type="RefSeq" id="WP_151673530.1">
    <property type="nucleotide sequence ID" value="NZ_BKCG01000003.1"/>
</dbReference>
<evidence type="ECO:0000256" key="3">
    <source>
        <dbReference type="ARBA" id="ARBA00022842"/>
    </source>
</evidence>
<dbReference type="HAMAP" id="MF_01659">
    <property type="entry name" value="MenD"/>
    <property type="match status" value="1"/>
</dbReference>
<dbReference type="Gene3D" id="3.40.50.970">
    <property type="match status" value="2"/>
</dbReference>
<sequence length="557" mass="62986">MKFSEKNLSQTVVQLCLAKDIEHIVLSPGSRNAPLTIGFTSHPGFTNYSVVDERCAAFFALGMAQQLGKPVAVVCTSGSALLNYYPAIAEAFYSDIPLIILSADRPEHLLEIGDGQTVIQENVYRNHILYNGNCKEGEEFQIHNETVINTALNSAIELSGPVHINIPFNEPLYNLVDIPTVRPQDVPARAINISAFNQTEMLQEFSSLWNTSTKKMILVGVLKPNSIEQKFIDFIANDESVLVLTETTSNLHNDQFITAIDQLIEPLNNKQQVTLEPEVLLTFGGMIISKKIKVFLRNCKNMKHYHVDTKKAYDTFFKLEGHFKCTINTFFKQLVENSKPINSNYQSHWLSVKENRLLRHESFVENIKYSDFSVYQYIFKYLNNECSVHISNSAAIRYAQLFDNKQLQTFCNRGTSGIDGSLSTAIGAAVHSTLPIIHITGDLSFLYDSNGLWNNNIPSNFKIIVINNSGGGIFRILPKAKKMDHFETFFETRHHLNASHLCAMYGLEYFKAQSMSEVESLFSKFLEHSTKPALIEIFTPPEINDTVLMKYFKFIGE</sequence>
<dbReference type="AlphaFoldDB" id="A0A5J4J4C9"/>
<comment type="pathway">
    <text evidence="6">Quinol/quinone metabolism; 1,4-dihydroxy-2-naphthoate biosynthesis; 1,4-dihydroxy-2-naphthoate from chorismate: step 2/7.</text>
</comment>
<evidence type="ECO:0000256" key="4">
    <source>
        <dbReference type="ARBA" id="ARBA00023052"/>
    </source>
</evidence>
<comment type="function">
    <text evidence="6">Catalyzes the thiamine diphosphate-dependent decarboxylation of 2-oxoglutarate and the subsequent addition of the resulting succinic semialdehyde-thiamine pyrophosphate anion to isochorismate to yield 2-succinyl-5-enolpyruvyl-6-hydroxy-3-cyclohexene-1-carboxylate (SEPHCHC).</text>
</comment>
<keyword evidence="2 6" id="KW-0479">Metal-binding</keyword>
<evidence type="ECO:0000259" key="7">
    <source>
        <dbReference type="Pfam" id="PF02775"/>
    </source>
</evidence>
<dbReference type="GO" id="GO:0030976">
    <property type="term" value="F:thiamine pyrophosphate binding"/>
    <property type="evidence" value="ECO:0007669"/>
    <property type="project" value="UniProtKB-UniRule"/>
</dbReference>
<dbReference type="InterPro" id="IPR004433">
    <property type="entry name" value="MenaQ_synth_MenD"/>
</dbReference>
<keyword evidence="11" id="KW-1185">Reference proteome</keyword>
<comment type="caution">
    <text evidence="10">The sequence shown here is derived from an EMBL/GenBank/DDBJ whole genome shotgun (WGS) entry which is preliminary data.</text>
</comment>
<accession>A0A5J4J4C9</accession>
<feature type="domain" description="Thiamine pyrophosphate enzyme TPP-binding" evidence="7">
    <location>
        <begin position="398"/>
        <end position="537"/>
    </location>
</feature>
<dbReference type="UniPathway" id="UPA01057">
    <property type="reaction ID" value="UER00164"/>
</dbReference>
<dbReference type="GO" id="GO:0070204">
    <property type="term" value="F:2-succinyl-5-enolpyruvyl-6-hydroxy-3-cyclohexene-1-carboxylic-acid synthase activity"/>
    <property type="evidence" value="ECO:0007669"/>
    <property type="project" value="UniProtKB-UniRule"/>
</dbReference>
<feature type="domain" description="Menaquinone biosynthesis protein MenD middle" evidence="9">
    <location>
        <begin position="211"/>
        <end position="350"/>
    </location>
</feature>
<comment type="cofactor">
    <cofactor evidence="6">
        <name>thiamine diphosphate</name>
        <dbReference type="ChEBI" id="CHEBI:58937"/>
    </cofactor>
    <text evidence="6">Binds 1 thiamine pyrophosphate per subunit.</text>
</comment>
<comment type="catalytic activity">
    <reaction evidence="6">
        <text>isochorismate + 2-oxoglutarate + H(+) = 5-enolpyruvoyl-6-hydroxy-2-succinyl-cyclohex-3-ene-1-carboxylate + CO2</text>
        <dbReference type="Rhea" id="RHEA:25593"/>
        <dbReference type="ChEBI" id="CHEBI:15378"/>
        <dbReference type="ChEBI" id="CHEBI:16526"/>
        <dbReference type="ChEBI" id="CHEBI:16810"/>
        <dbReference type="ChEBI" id="CHEBI:29780"/>
        <dbReference type="ChEBI" id="CHEBI:58818"/>
        <dbReference type="EC" id="2.2.1.9"/>
    </reaction>
</comment>
<dbReference type="GO" id="GO:0009234">
    <property type="term" value="P:menaquinone biosynthetic process"/>
    <property type="evidence" value="ECO:0007669"/>
    <property type="project" value="UniProtKB-UniRule"/>
</dbReference>
<evidence type="ECO:0000259" key="8">
    <source>
        <dbReference type="Pfam" id="PF02776"/>
    </source>
</evidence>
<dbReference type="Pfam" id="PF02775">
    <property type="entry name" value="TPP_enzyme_C"/>
    <property type="match status" value="1"/>
</dbReference>
<keyword evidence="6" id="KW-0474">Menaquinone biosynthesis</keyword>
<keyword evidence="3 6" id="KW-0460">Magnesium</keyword>
<evidence type="ECO:0000313" key="10">
    <source>
        <dbReference type="EMBL" id="GER59327.1"/>
    </source>
</evidence>
<evidence type="ECO:0000256" key="6">
    <source>
        <dbReference type="HAMAP-Rule" id="MF_01659"/>
    </source>
</evidence>
<evidence type="ECO:0000313" key="11">
    <source>
        <dbReference type="Proteomes" id="UP000326509"/>
    </source>
</evidence>
<dbReference type="PANTHER" id="PTHR42916">
    <property type="entry name" value="2-SUCCINYL-5-ENOLPYRUVYL-6-HYDROXY-3-CYCLOHEXENE-1-CARBOXYLATE SYNTHASE"/>
    <property type="match status" value="1"/>
</dbReference>
<dbReference type="GO" id="GO:0000287">
    <property type="term" value="F:magnesium ion binding"/>
    <property type="evidence" value="ECO:0007669"/>
    <property type="project" value="UniProtKB-UniRule"/>
</dbReference>
<dbReference type="CDD" id="cd02009">
    <property type="entry name" value="TPP_SHCHC_synthase"/>
    <property type="match status" value="1"/>
</dbReference>
<evidence type="ECO:0000256" key="5">
    <source>
        <dbReference type="ARBA" id="ARBA00023211"/>
    </source>
</evidence>